<comment type="similarity">
    <text evidence="1">Belongs to the ABC transporter superfamily.</text>
</comment>
<evidence type="ECO:0000256" key="2">
    <source>
        <dbReference type="ARBA" id="ARBA00022448"/>
    </source>
</evidence>
<dbReference type="EMBL" id="BOVJ01000017">
    <property type="protein sequence ID" value="GIQ62003.1"/>
    <property type="molecule type" value="Genomic_DNA"/>
</dbReference>
<dbReference type="InterPro" id="IPR052156">
    <property type="entry name" value="BCAA_Transport_ATP-bd_LivF"/>
</dbReference>
<dbReference type="PANTHER" id="PTHR43820:SF3">
    <property type="entry name" value="BRANCHED-CHAIN AMINO ACID TRANSPORT SYSTEM,ATP-BINDING PROTEIN"/>
    <property type="match status" value="1"/>
</dbReference>
<accession>A0ABQ4N1E5</accession>
<organism evidence="7 8">
    <name type="scientific">Paenibacillus cisolokensis</name>
    <dbReference type="NCBI Taxonomy" id="1658519"/>
    <lineage>
        <taxon>Bacteria</taxon>
        <taxon>Bacillati</taxon>
        <taxon>Bacillota</taxon>
        <taxon>Bacilli</taxon>
        <taxon>Bacillales</taxon>
        <taxon>Paenibacillaceae</taxon>
        <taxon>Paenibacillus</taxon>
    </lineage>
</organism>
<evidence type="ECO:0000313" key="7">
    <source>
        <dbReference type="EMBL" id="GIQ62003.1"/>
    </source>
</evidence>
<keyword evidence="3" id="KW-0547">Nucleotide-binding</keyword>
<evidence type="ECO:0000256" key="3">
    <source>
        <dbReference type="ARBA" id="ARBA00022741"/>
    </source>
</evidence>
<evidence type="ECO:0000259" key="6">
    <source>
        <dbReference type="PROSITE" id="PS50893"/>
    </source>
</evidence>
<dbReference type="InterPro" id="IPR017871">
    <property type="entry name" value="ABC_transporter-like_CS"/>
</dbReference>
<dbReference type="PROSITE" id="PS50893">
    <property type="entry name" value="ABC_TRANSPORTER_2"/>
    <property type="match status" value="1"/>
</dbReference>
<dbReference type="CDD" id="cd03224">
    <property type="entry name" value="ABC_TM1139_LivF_branched"/>
    <property type="match status" value="1"/>
</dbReference>
<dbReference type="PROSITE" id="PS00211">
    <property type="entry name" value="ABC_TRANSPORTER_1"/>
    <property type="match status" value="1"/>
</dbReference>
<evidence type="ECO:0000256" key="1">
    <source>
        <dbReference type="ARBA" id="ARBA00005417"/>
    </source>
</evidence>
<dbReference type="InterPro" id="IPR003439">
    <property type="entry name" value="ABC_transporter-like_ATP-bd"/>
</dbReference>
<feature type="domain" description="ABC transporter" evidence="6">
    <location>
        <begin position="11"/>
        <end position="243"/>
    </location>
</feature>
<evidence type="ECO:0000256" key="4">
    <source>
        <dbReference type="ARBA" id="ARBA00022840"/>
    </source>
</evidence>
<dbReference type="PANTHER" id="PTHR43820">
    <property type="entry name" value="HIGH-AFFINITY BRANCHED-CHAIN AMINO ACID TRANSPORT ATP-BINDING PROTEIN LIVF"/>
    <property type="match status" value="1"/>
</dbReference>
<dbReference type="Gene3D" id="3.40.50.300">
    <property type="entry name" value="P-loop containing nucleotide triphosphate hydrolases"/>
    <property type="match status" value="1"/>
</dbReference>
<dbReference type="InterPro" id="IPR030660">
    <property type="entry name" value="ABC_branched_ATPase_LivF/BraG"/>
</dbReference>
<proteinExistence type="inferred from homology"/>
<protein>
    <submittedName>
        <fullName evidence="7">ABC transporter ATP-binding protein</fullName>
    </submittedName>
</protein>
<dbReference type="InterPro" id="IPR003593">
    <property type="entry name" value="AAA+_ATPase"/>
</dbReference>
<sequence>MTDGASKGKILEIDGLQVSYGAVQAVKQLNLDIGAGEIVALIGTNGSGKTTTLRSISGLVANTRGRIRFAGADITKLAPHRIVGLGISQVPEGRGIFPDLTVLENLRLGAYVRRDKAEIEADIRRMYRLFPRLEERKKQAAGTMSGGEQQMLAIARALMARPKLLLLDEPSMGLAPLVVKEIYAAIRQINQDGVSVLLVEQNAKMALGAAHRGYVMETGRIVVQGTAAELKSNDVVKSVYLGSTV</sequence>
<dbReference type="InterPro" id="IPR027417">
    <property type="entry name" value="P-loop_NTPase"/>
</dbReference>
<dbReference type="GO" id="GO:0005524">
    <property type="term" value="F:ATP binding"/>
    <property type="evidence" value="ECO:0007669"/>
    <property type="project" value="UniProtKB-KW"/>
</dbReference>
<name>A0ABQ4N1E5_9BACL</name>
<keyword evidence="8" id="KW-1185">Reference proteome</keyword>
<dbReference type="SMART" id="SM00382">
    <property type="entry name" value="AAA"/>
    <property type="match status" value="1"/>
</dbReference>
<reference evidence="7 8" key="1">
    <citation type="submission" date="2021-04" db="EMBL/GenBank/DDBJ databases">
        <title>Draft genome sequence of Paenibacillus cisolokensis, LC2-13A.</title>
        <authorList>
            <person name="Uke A."/>
            <person name="Chhe C."/>
            <person name="Baramee S."/>
            <person name="Kosugi A."/>
        </authorList>
    </citation>
    <scope>NUCLEOTIDE SEQUENCE [LARGE SCALE GENOMIC DNA]</scope>
    <source>
        <strain evidence="7 8">LC2-13A</strain>
    </source>
</reference>
<evidence type="ECO:0000313" key="8">
    <source>
        <dbReference type="Proteomes" id="UP000680304"/>
    </source>
</evidence>
<evidence type="ECO:0000256" key="5">
    <source>
        <dbReference type="ARBA" id="ARBA00022970"/>
    </source>
</evidence>
<dbReference type="PIRSF" id="PIRSF039137">
    <property type="entry name" value="ABC_branched_ATPase"/>
    <property type="match status" value="1"/>
</dbReference>
<gene>
    <name evidence="7" type="ORF">PACILC2_05710</name>
</gene>
<dbReference type="Pfam" id="PF00005">
    <property type="entry name" value="ABC_tran"/>
    <property type="match status" value="1"/>
</dbReference>
<dbReference type="Proteomes" id="UP000680304">
    <property type="component" value="Unassembled WGS sequence"/>
</dbReference>
<comment type="caution">
    <text evidence="7">The sequence shown here is derived from an EMBL/GenBank/DDBJ whole genome shotgun (WGS) entry which is preliminary data.</text>
</comment>
<dbReference type="SUPFAM" id="SSF52540">
    <property type="entry name" value="P-loop containing nucleoside triphosphate hydrolases"/>
    <property type="match status" value="1"/>
</dbReference>
<keyword evidence="2" id="KW-0813">Transport</keyword>
<keyword evidence="5" id="KW-0029">Amino-acid transport</keyword>
<keyword evidence="4 7" id="KW-0067">ATP-binding</keyword>